<evidence type="ECO:0000313" key="2">
    <source>
        <dbReference type="EMBL" id="SCU67979.1"/>
    </source>
</evidence>
<evidence type="ECO:0000256" key="1">
    <source>
        <dbReference type="SAM" id="Coils"/>
    </source>
</evidence>
<keyword evidence="3" id="KW-1185">Reference proteome</keyword>
<protein>
    <submittedName>
        <fullName evidence="2">Uncharacterized protein</fullName>
    </submittedName>
</protein>
<sequence>MAITVQLVLASTGHSLPMTVYQEETTPHTTCQLSSIPVLRSQKVFVSDLVLLIRNCRSASMADCHPSSEGWKYIECFDYTSLRPLRPNEAIADKQKLLVFTPLLLSEALLEQYSSTKEHSHRTKSKVDMEEERWLNLKQAIAALAVPLKLHREQMERQMDLCVKKVNETAPRFHAAKEGISHALEKIKDIKVFNDPDFSLIALVDASEIETAVEQGEVKLQRALRYLKEAQTMAPSVLDAISKEVELGNSIQTTSAWHSYKTTEQADGCSAVSALMLEVKRRVDAVRMILTDITKIGRKQSACSRYCDAVHCHVVQKENNLHQLPKGLEVAQRLMERRIVMRRAIHRLLAPLEDEHRSLQQHLRQFAGDWGDCLPKDLFGAVAAPLPPLYPVDDDVAQKMDRHFFDLEKDATEEFLLSVGAASVGPSEPCAALERRLREVEGELRLCRAALKATSREKNKLHTGGERPK</sequence>
<dbReference type="VEuPathDB" id="TriTrypDB:TEOVI_000740600"/>
<feature type="coiled-coil region" evidence="1">
    <location>
        <begin position="430"/>
        <end position="457"/>
    </location>
</feature>
<dbReference type="RefSeq" id="XP_067079223.1">
    <property type="nucleotide sequence ID" value="XM_067223122.1"/>
</dbReference>
<comment type="caution">
    <text evidence="2">The sequence shown here is derived from an EMBL/GenBank/DDBJ whole genome shotgun (WGS) entry which is preliminary data.</text>
</comment>
<keyword evidence="1" id="KW-0175">Coiled coil</keyword>
<dbReference type="AlphaFoldDB" id="A0A1G4I7W5"/>
<name>A0A1G4I7W5_TRYEQ</name>
<proteinExistence type="predicted"/>
<evidence type="ECO:0000313" key="3">
    <source>
        <dbReference type="Proteomes" id="UP000195570"/>
    </source>
</evidence>
<dbReference type="GeneID" id="92381340"/>
<accession>A0A1G4I7W5</accession>
<reference evidence="2" key="1">
    <citation type="submission" date="2016-09" db="EMBL/GenBank/DDBJ databases">
        <authorList>
            <person name="Hebert L."/>
            <person name="Moumen B."/>
        </authorList>
    </citation>
    <scope>NUCLEOTIDE SEQUENCE [LARGE SCALE GENOMIC DNA]</scope>
    <source>
        <strain evidence="2">OVI</strain>
    </source>
</reference>
<organism evidence="2 3">
    <name type="scientific">Trypanosoma equiperdum</name>
    <dbReference type="NCBI Taxonomy" id="5694"/>
    <lineage>
        <taxon>Eukaryota</taxon>
        <taxon>Discoba</taxon>
        <taxon>Euglenozoa</taxon>
        <taxon>Kinetoplastea</taxon>
        <taxon>Metakinetoplastina</taxon>
        <taxon>Trypanosomatida</taxon>
        <taxon>Trypanosomatidae</taxon>
        <taxon>Trypanosoma</taxon>
    </lineage>
</organism>
<gene>
    <name evidence="2" type="ORF">TEOVI_000740600</name>
</gene>
<dbReference type="Proteomes" id="UP000195570">
    <property type="component" value="Unassembled WGS sequence"/>
</dbReference>
<dbReference type="EMBL" id="CZPT02000861">
    <property type="protein sequence ID" value="SCU67979.1"/>
    <property type="molecule type" value="Genomic_DNA"/>
</dbReference>